<evidence type="ECO:0000256" key="1">
    <source>
        <dbReference type="ARBA" id="ARBA00008144"/>
    </source>
</evidence>
<evidence type="ECO:0000256" key="4">
    <source>
        <dbReference type="ARBA" id="ARBA00022927"/>
    </source>
</evidence>
<feature type="domain" description="Mon2/Sec7/BIG1-like dimerisation and cyclophilin-binding" evidence="8">
    <location>
        <begin position="10"/>
        <end position="183"/>
    </location>
</feature>
<evidence type="ECO:0000256" key="3">
    <source>
        <dbReference type="ARBA" id="ARBA00022448"/>
    </source>
</evidence>
<dbReference type="InterPro" id="IPR016024">
    <property type="entry name" value="ARM-type_fold"/>
</dbReference>
<feature type="domain" description="Mon2 C-terminal" evidence="7">
    <location>
        <begin position="1255"/>
        <end position="1733"/>
    </location>
</feature>
<evidence type="ECO:0000259" key="8">
    <source>
        <dbReference type="Pfam" id="PF16213"/>
    </source>
</evidence>
<dbReference type="InterPro" id="IPR032629">
    <property type="entry name" value="DCB_dom"/>
</dbReference>
<feature type="domain" description="Mon2/Sec7/BIG1-like HDS" evidence="5">
    <location>
        <begin position="908"/>
        <end position="986"/>
    </location>
</feature>
<evidence type="ECO:0000259" key="7">
    <source>
        <dbReference type="Pfam" id="PF16206"/>
    </source>
</evidence>
<dbReference type="PANTHER" id="PTHR10663">
    <property type="entry name" value="GUANYL-NUCLEOTIDE EXCHANGE FACTOR"/>
    <property type="match status" value="1"/>
</dbReference>
<proteinExistence type="inferred from homology"/>
<evidence type="ECO:0000259" key="6">
    <source>
        <dbReference type="Pfam" id="PF12783"/>
    </source>
</evidence>
<keyword evidence="3" id="KW-0813">Transport</keyword>
<dbReference type="SUPFAM" id="SSF48371">
    <property type="entry name" value="ARM repeat"/>
    <property type="match status" value="2"/>
</dbReference>
<gene>
    <name evidence="9" type="ORF">JTE90_015878</name>
</gene>
<dbReference type="Pfam" id="PF16213">
    <property type="entry name" value="DCB"/>
    <property type="match status" value="1"/>
</dbReference>
<dbReference type="InterPro" id="IPR032691">
    <property type="entry name" value="Mon2/Sec7/BIG1-like_HUS"/>
</dbReference>
<dbReference type="Pfam" id="PF09324">
    <property type="entry name" value="Sec7-like_HDS"/>
    <property type="match status" value="1"/>
</dbReference>
<comment type="caution">
    <text evidence="9">The sequence shown here is derived from an EMBL/GenBank/DDBJ whole genome shotgun (WGS) entry which is preliminary data.</text>
</comment>
<comment type="similarity">
    <text evidence="1">Belongs to the MON2 family.</text>
</comment>
<sequence length="1741" mass="192627">MAVTEKPVFDKKLLEAVQNDLKVLAIEARKRHPHLKEAAESGIVKIQNTVPKYDDIRLAFLSESPEILEPFFIGCDTKTTKIVQMSLTSIQRLITLEAVSSMAASNIITCLWSLMESGTEELKLLQTVTLLITTNTIVQGETLAKAIVLCFRLHFTKNSTTNNTASATVRQLVSAVFERIISENYSPPDRLANQPNLHLEELKGGSRFPPKSLPSHAADGFMLFQDLVQLVNADQPFWLNGLTEMTRTFGLELLESILSTFPDVFFKHVEFNFLLKERVCPLIIKLFSPNLKYRQGGQTAGPAPTTSDKPYFPISMRLLRIVSVLIQRYYKMLVTECEIFLSLVVKFLDVDKPPWQRALALEVLHKMCIQPELLKSFCQSYDMKPHSTKIFKDIVNALGSYVQSVFIISNSNNSNLTSNLSSGYGAPPSAAVQGQPPALLAGLPVGPGVTPQAGFLYRGIWLSITPVPSGTCKPIFLELLDRLEAPGVPDGYGISVAYSCLLDVISSIGSIICHPKKISSFLNTSIPPQENEETDSNVHKIAEEKTDPPVCDKICDISCPTELSEQIINSTWCGLLAAFTLLIEASTDETATENILKAMQIYSSLCGTLNMNVPRDAFITAMCKASLPPHYTLTVLNSSMIKTDCKGDRRRECDDINHPGLNCNNLSGAAQLPLGLYLGAGDGHEMRQQVVAVGTPLPTASLPLGAQQGPVMLTAKNLQCMRAVLSLAHCHGAVLGTAWHLVLTTLQHLVWILGLKPSTGGSLKASRSNDSANAVITTAVMADLPVLSAMLSRLFESSHYVPLAGTLSRVFHSSQYLDEVALHHLIDALCKLSSESMELAYTNREPSLFAVAKLLETGLVNLFRVEVLWRPVTNHLLEVCQHPHIRMREWGAEAVTFLVKAALYHKYNPSLKENKKLQTMLLSPLQELSSIPHPDIRQKQLDCALQVLHSSGDIISSGWPQILDIISAINEDHGESLIRSAFQCLQLVVADYPPVMPCTCLQLCVDAAAKFGSQTQELNVSLAAVGLLWNIADHLFQNEEKISQGLSMATEKELSALNSLQISNYDFPLLPFDRLWLSLFCRLGDLCVDSRPAVRKSAGQTLFSTLGAHGSLLQQTTWQVVLWQVLFPLLDRVRSLSGTASTDKITDILGGNILIHHSRNTAQKQWAETQVLSLSGVARIFHTKRDVLQTLGDFPRAWALLLEFIESSSLSKNNEVSFSALKSFQEILNISRFQDVKVGKSQLEPAPVKDDADMQSDVALWSAAWKVWHNIGVESTKPPPDRIIDNALSKNDYSLLYVPAQQFLTALIQIFPSLFQHIKERFVAADFQRLATVLQNAVAVPVHAETSPFILPSLTEVVLTPLQESVLQSMHILLKEALSDNQNLVSLLPAIFNQLLVFSTYACNAPPYGQLRTRTSVNVKFATTDWVTMNFVPFGEKALEMIVSAYQQSAQQPNVINSQVLHSIIKSLRIPLSMKYSCPSQMTWKLAVNAVLKVLHAGLPVARQYSTQFQGMWIDLAYALEDFLFPASAPSPTQSLEDQQCDEALDCKIILLIRDVVLPYANQLPREFIIKIVTLLNKGSIHSATNNSPVDIDSSRKLREEFAKSCFETLLQFSFLESGIDIDDDGVVNLLAVTSLLHRFKEVIHKYAEDERLSGKCPLPRHRMSEISFVLKAVATLAKSLKKADPEKVEWTVWEQLISLYPSLVDCTTSTSAQVCCSLREALHEYADLLEPPKNVLNGSS</sequence>
<accession>A0AAV6VSL5</accession>
<evidence type="ECO:0000256" key="2">
    <source>
        <dbReference type="ARBA" id="ARBA00017134"/>
    </source>
</evidence>
<evidence type="ECO:0000313" key="9">
    <source>
        <dbReference type="EMBL" id="KAG8199887.1"/>
    </source>
</evidence>
<dbReference type="EMBL" id="JAFNEN010000023">
    <property type="protein sequence ID" value="KAG8199887.1"/>
    <property type="molecule type" value="Genomic_DNA"/>
</dbReference>
<name>A0AAV6VSL5_9ARAC</name>
<dbReference type="Pfam" id="PF12783">
    <property type="entry name" value="Sec7-like_HUS"/>
    <property type="match status" value="1"/>
</dbReference>
<dbReference type="InterPro" id="IPR032817">
    <property type="entry name" value="Mon2_C"/>
</dbReference>
<keyword evidence="4" id="KW-0653">Protein transport</keyword>
<protein>
    <recommendedName>
        <fullName evidence="2">Protein MON2 homolog</fullName>
    </recommendedName>
</protein>
<organism evidence="9 10">
    <name type="scientific">Oedothorax gibbosus</name>
    <dbReference type="NCBI Taxonomy" id="931172"/>
    <lineage>
        <taxon>Eukaryota</taxon>
        <taxon>Metazoa</taxon>
        <taxon>Ecdysozoa</taxon>
        <taxon>Arthropoda</taxon>
        <taxon>Chelicerata</taxon>
        <taxon>Arachnida</taxon>
        <taxon>Araneae</taxon>
        <taxon>Araneomorphae</taxon>
        <taxon>Entelegynae</taxon>
        <taxon>Araneoidea</taxon>
        <taxon>Linyphiidae</taxon>
        <taxon>Erigoninae</taxon>
        <taxon>Oedothorax</taxon>
    </lineage>
</organism>
<keyword evidence="10" id="KW-1185">Reference proteome</keyword>
<evidence type="ECO:0000259" key="5">
    <source>
        <dbReference type="Pfam" id="PF09324"/>
    </source>
</evidence>
<dbReference type="Proteomes" id="UP000827092">
    <property type="component" value="Unassembled WGS sequence"/>
</dbReference>
<feature type="domain" description="Mon2 C-terminal" evidence="7">
    <location>
        <begin position="991"/>
        <end position="1231"/>
    </location>
</feature>
<dbReference type="InterPro" id="IPR015403">
    <property type="entry name" value="Mon2/Sec7/BIG1-like_HDS"/>
</dbReference>
<evidence type="ECO:0000313" key="10">
    <source>
        <dbReference type="Proteomes" id="UP000827092"/>
    </source>
</evidence>
<dbReference type="Pfam" id="PF16206">
    <property type="entry name" value="Mon2_C"/>
    <property type="match status" value="2"/>
</dbReference>
<dbReference type="GO" id="GO:0015031">
    <property type="term" value="P:protein transport"/>
    <property type="evidence" value="ECO:0007669"/>
    <property type="project" value="UniProtKB-KW"/>
</dbReference>
<reference evidence="9 10" key="1">
    <citation type="journal article" date="2022" name="Nat. Ecol. Evol.">
        <title>A masculinizing supergene underlies an exaggerated male reproductive morph in a spider.</title>
        <authorList>
            <person name="Hendrickx F."/>
            <person name="De Corte Z."/>
            <person name="Sonet G."/>
            <person name="Van Belleghem S.M."/>
            <person name="Kostlbacher S."/>
            <person name="Vangestel C."/>
        </authorList>
    </citation>
    <scope>NUCLEOTIDE SEQUENCE [LARGE SCALE GENOMIC DNA]</scope>
    <source>
        <strain evidence="9">W744_W776</strain>
    </source>
</reference>
<feature type="domain" description="Mon2/Sec7/BIG1-like HUS" evidence="6">
    <location>
        <begin position="217"/>
        <end position="390"/>
    </location>
</feature>
<dbReference type="PANTHER" id="PTHR10663:SF333">
    <property type="entry name" value="PROTEIN MON2 HOMOLOG"/>
    <property type="match status" value="1"/>
</dbReference>